<sequence>MQDNVVSADRLLSRAEVEVNFGLSRRFLEVSAVRGDGPPMIRVGRSVKYRVADLWEWIDARRVVSTSQEVPSHA</sequence>
<organism evidence="1">
    <name type="scientific">mine drainage metagenome</name>
    <dbReference type="NCBI Taxonomy" id="410659"/>
    <lineage>
        <taxon>unclassified sequences</taxon>
        <taxon>metagenomes</taxon>
        <taxon>ecological metagenomes</taxon>
    </lineage>
</organism>
<dbReference type="SUPFAM" id="SSF46955">
    <property type="entry name" value="Putative DNA-binding domain"/>
    <property type="match status" value="1"/>
</dbReference>
<proteinExistence type="predicted"/>
<accession>A0A1J5P8R4</accession>
<reference evidence="1" key="1">
    <citation type="submission" date="2016-10" db="EMBL/GenBank/DDBJ databases">
        <title>Sequence of Gallionella enrichment culture.</title>
        <authorList>
            <person name="Poehlein A."/>
            <person name="Muehling M."/>
            <person name="Daniel R."/>
        </authorList>
    </citation>
    <scope>NUCLEOTIDE SEQUENCE</scope>
</reference>
<dbReference type="InterPro" id="IPR009061">
    <property type="entry name" value="DNA-bd_dom_put_sf"/>
</dbReference>
<evidence type="ECO:0000313" key="1">
    <source>
        <dbReference type="EMBL" id="OIQ67136.1"/>
    </source>
</evidence>
<dbReference type="EMBL" id="MLJW01006126">
    <property type="protein sequence ID" value="OIQ67136.1"/>
    <property type="molecule type" value="Genomic_DNA"/>
</dbReference>
<comment type="caution">
    <text evidence="1">The sequence shown here is derived from an EMBL/GenBank/DDBJ whole genome shotgun (WGS) entry which is preliminary data.</text>
</comment>
<name>A0A1J5P8R4_9ZZZZ</name>
<gene>
    <name evidence="1" type="ORF">GALL_512890</name>
</gene>
<dbReference type="AlphaFoldDB" id="A0A1J5P8R4"/>
<protein>
    <recommendedName>
        <fullName evidence="2">Helix-turn-helix domain-containing protein</fullName>
    </recommendedName>
</protein>
<evidence type="ECO:0008006" key="2">
    <source>
        <dbReference type="Google" id="ProtNLM"/>
    </source>
</evidence>